<comment type="subcellular location">
    <subcellularLocation>
        <location evidence="1">Membrane</location>
        <topology evidence="1">Multi-pass membrane protein</topology>
    </subcellularLocation>
</comment>
<dbReference type="InterPro" id="IPR000595">
    <property type="entry name" value="cNMP-bd_dom"/>
</dbReference>
<dbReference type="Gene3D" id="1.10.287.70">
    <property type="match status" value="1"/>
</dbReference>
<evidence type="ECO:0000256" key="1">
    <source>
        <dbReference type="ARBA" id="ARBA00004141"/>
    </source>
</evidence>
<reference evidence="12 13" key="1">
    <citation type="journal article" date="2024" name="Science">
        <title>Giant polyketide synthase enzymes in the biosynthesis of giant marine polyether toxins.</title>
        <authorList>
            <person name="Fallon T.R."/>
            <person name="Shende V.V."/>
            <person name="Wierzbicki I.H."/>
            <person name="Pendleton A.L."/>
            <person name="Watervoot N.F."/>
            <person name="Auber R.P."/>
            <person name="Gonzalez D.J."/>
            <person name="Wisecaver J.H."/>
            <person name="Moore B.S."/>
        </authorList>
    </citation>
    <scope>NUCLEOTIDE SEQUENCE [LARGE SCALE GENOMIC DNA]</scope>
    <source>
        <strain evidence="12 13">12B1</strain>
    </source>
</reference>
<dbReference type="Gene3D" id="1.25.40.20">
    <property type="entry name" value="Ankyrin repeat-containing domain"/>
    <property type="match status" value="2"/>
</dbReference>
<feature type="compositionally biased region" description="Polar residues" evidence="9">
    <location>
        <begin position="74"/>
        <end position="85"/>
    </location>
</feature>
<evidence type="ECO:0000259" key="11">
    <source>
        <dbReference type="PROSITE" id="PS50042"/>
    </source>
</evidence>
<comment type="similarity">
    <text evidence="2">Belongs to the potassium channel family. Plant (TC 1.A.1.4) subfamily.</text>
</comment>
<dbReference type="SMART" id="SM00248">
    <property type="entry name" value="ANK"/>
    <property type="match status" value="4"/>
</dbReference>
<feature type="repeat" description="ANK" evidence="8">
    <location>
        <begin position="677"/>
        <end position="709"/>
    </location>
</feature>
<dbReference type="InterPro" id="IPR014710">
    <property type="entry name" value="RmlC-like_jellyroll"/>
</dbReference>
<evidence type="ECO:0000313" key="13">
    <source>
        <dbReference type="Proteomes" id="UP001515480"/>
    </source>
</evidence>
<dbReference type="GO" id="GO:0016020">
    <property type="term" value="C:membrane"/>
    <property type="evidence" value="ECO:0007669"/>
    <property type="project" value="UniProtKB-SubCell"/>
</dbReference>
<dbReference type="InterPro" id="IPR036770">
    <property type="entry name" value="Ankyrin_rpt-contain_sf"/>
</dbReference>
<dbReference type="InterPro" id="IPR002110">
    <property type="entry name" value="Ankyrin_rpt"/>
</dbReference>
<feature type="compositionally biased region" description="Basic and acidic residues" evidence="9">
    <location>
        <begin position="45"/>
        <end position="57"/>
    </location>
</feature>
<evidence type="ECO:0000256" key="4">
    <source>
        <dbReference type="ARBA" id="ARBA00022692"/>
    </source>
</evidence>
<keyword evidence="5 10" id="KW-1133">Transmembrane helix</keyword>
<keyword evidence="6" id="KW-0406">Ion transport</keyword>
<dbReference type="InterPro" id="IPR045319">
    <property type="entry name" value="KAT/AKT"/>
</dbReference>
<evidence type="ECO:0000313" key="12">
    <source>
        <dbReference type="EMBL" id="KAL1500575.1"/>
    </source>
</evidence>
<feature type="transmembrane region" description="Helical" evidence="10">
    <location>
        <begin position="341"/>
        <end position="368"/>
    </location>
</feature>
<dbReference type="Pfam" id="PF00520">
    <property type="entry name" value="Ion_trans"/>
    <property type="match status" value="1"/>
</dbReference>
<dbReference type="AlphaFoldDB" id="A0AB34IL04"/>
<evidence type="ECO:0000256" key="2">
    <source>
        <dbReference type="ARBA" id="ARBA00007929"/>
    </source>
</evidence>
<dbReference type="EMBL" id="JBGBPQ010000023">
    <property type="protein sequence ID" value="KAL1500575.1"/>
    <property type="molecule type" value="Genomic_DNA"/>
</dbReference>
<organism evidence="12 13">
    <name type="scientific">Prymnesium parvum</name>
    <name type="common">Toxic golden alga</name>
    <dbReference type="NCBI Taxonomy" id="97485"/>
    <lineage>
        <taxon>Eukaryota</taxon>
        <taxon>Haptista</taxon>
        <taxon>Haptophyta</taxon>
        <taxon>Prymnesiophyceae</taxon>
        <taxon>Prymnesiales</taxon>
        <taxon>Prymnesiaceae</taxon>
        <taxon>Prymnesium</taxon>
    </lineage>
</organism>
<comment type="caution">
    <text evidence="12">The sequence shown here is derived from an EMBL/GenBank/DDBJ whole genome shotgun (WGS) entry which is preliminary data.</text>
</comment>
<dbReference type="Gene3D" id="2.60.120.10">
    <property type="entry name" value="Jelly Rolls"/>
    <property type="match status" value="1"/>
</dbReference>
<dbReference type="GO" id="GO:0005249">
    <property type="term" value="F:voltage-gated potassium channel activity"/>
    <property type="evidence" value="ECO:0007669"/>
    <property type="project" value="InterPro"/>
</dbReference>
<evidence type="ECO:0000256" key="9">
    <source>
        <dbReference type="SAM" id="MobiDB-lite"/>
    </source>
</evidence>
<feature type="domain" description="Cyclic nucleotide-binding" evidence="11">
    <location>
        <begin position="440"/>
        <end position="556"/>
    </location>
</feature>
<keyword evidence="3" id="KW-0813">Transport</keyword>
<evidence type="ECO:0000256" key="8">
    <source>
        <dbReference type="PROSITE-ProRule" id="PRU00023"/>
    </source>
</evidence>
<feature type="region of interest" description="Disordered" evidence="9">
    <location>
        <begin position="1"/>
        <end position="85"/>
    </location>
</feature>
<evidence type="ECO:0000256" key="3">
    <source>
        <dbReference type="ARBA" id="ARBA00022448"/>
    </source>
</evidence>
<dbReference type="PANTHER" id="PTHR45743:SF2">
    <property type="entry name" value="POTASSIUM CHANNEL AKT1"/>
    <property type="match status" value="1"/>
</dbReference>
<feature type="repeat" description="ANK" evidence="8">
    <location>
        <begin position="776"/>
        <end position="808"/>
    </location>
</feature>
<protein>
    <recommendedName>
        <fullName evidence="11">Cyclic nucleotide-binding domain-containing protein</fullName>
    </recommendedName>
</protein>
<accession>A0AB34IL04</accession>
<dbReference type="SUPFAM" id="SSF48403">
    <property type="entry name" value="Ankyrin repeat"/>
    <property type="match status" value="1"/>
</dbReference>
<feature type="repeat" description="ANK" evidence="8">
    <location>
        <begin position="710"/>
        <end position="742"/>
    </location>
</feature>
<dbReference type="PROSITE" id="PS50088">
    <property type="entry name" value="ANK_REPEAT"/>
    <property type="match status" value="3"/>
</dbReference>
<evidence type="ECO:0000256" key="10">
    <source>
        <dbReference type="SAM" id="Phobius"/>
    </source>
</evidence>
<keyword evidence="7 10" id="KW-0472">Membrane</keyword>
<feature type="transmembrane region" description="Helical" evidence="10">
    <location>
        <begin position="130"/>
        <end position="153"/>
    </location>
</feature>
<dbReference type="InterPro" id="IPR018490">
    <property type="entry name" value="cNMP-bd_dom_sf"/>
</dbReference>
<dbReference type="SUPFAM" id="SSF51206">
    <property type="entry name" value="cAMP-binding domain-like"/>
    <property type="match status" value="1"/>
</dbReference>
<evidence type="ECO:0000256" key="6">
    <source>
        <dbReference type="ARBA" id="ARBA00023065"/>
    </source>
</evidence>
<sequence length="842" mass="92808">MSCSSRVQVKCAPGGAGTSLPKHADGSGCMRLADAPPVRPSAPRPDNDISSHSKARSEGSASRVSAPPSRPLTRRNSVTSTSSKFELNQQDPHAWSSLLRIQAIFVLSLFSLAAVSLFVTVLRITFSDSWSALLVVVGVSTVLYAAIYLFGALQQRKERKFRAAQCLDEEWDDELFSMESWLDLKQLVSSPLRLDHPLNITVHLILATTLPLVCDLVAAATTGEERQFDAIEVVSLLRLLLLLAFQPAVESLTRNLVVPHHLTFAMSKLSTLCFTIHVVACLFWVLARSRDFDDNTWVGVHMPHLVDAPEPTQYLFSLYWATITASTVGYGDLNPVGDGEVVLTIAFVMVNIWLLAGIVGGISALASMEDTDMAQNRREIWRFEQMLSEERISPDVVVATREYLRLSLNKTKANIDTLPASVRQNIREQRFGDAVTSLHLLRGLSRRFVSYCVSRVHEDSFVAGLTILRAHDTPNRWCIILEGTAMVQVSKNQPIDESNSISHSVAAGQMQTVAVLHPGASFGAEGFVSFVRTPWAISARTMLRVLVLDEKDRRELERAFPNDWYKLRRNVQAAADELLTAAAWLETQCQLSLSSRERMKLRPFRMSLEATADVAPSTAAQFAREARELREDIARDDSRAMESLAALVCHLAGTGDDRELTRLIEMVPISEIRCDYDGRAGLHLAAAGGHDACIAVLLRHSADVNVVDRFGRTPLLEAVLNSRDDTISLLLEHGAGLGLEERQLASKLCDAACECDHALIRRYLKAGANPNAADYDRRTCLMLAASGGDFGICKLLIENDAAVDATDRWGHTALDEAVYHKHTGAICELLSNKPMLEHPLSM</sequence>
<keyword evidence="13" id="KW-1185">Reference proteome</keyword>
<feature type="transmembrane region" description="Helical" evidence="10">
    <location>
        <begin position="269"/>
        <end position="287"/>
    </location>
</feature>
<dbReference type="Proteomes" id="UP001515480">
    <property type="component" value="Unassembled WGS sequence"/>
</dbReference>
<keyword evidence="4 10" id="KW-0812">Transmembrane</keyword>
<dbReference type="PROSITE" id="PS50042">
    <property type="entry name" value="CNMP_BINDING_3"/>
    <property type="match status" value="1"/>
</dbReference>
<dbReference type="PANTHER" id="PTHR45743">
    <property type="entry name" value="POTASSIUM CHANNEL AKT1"/>
    <property type="match status" value="1"/>
</dbReference>
<dbReference type="Pfam" id="PF12796">
    <property type="entry name" value="Ank_2"/>
    <property type="match status" value="2"/>
</dbReference>
<dbReference type="SUPFAM" id="SSF81324">
    <property type="entry name" value="Voltage-gated potassium channels"/>
    <property type="match status" value="1"/>
</dbReference>
<name>A0AB34IL04_PRYPA</name>
<evidence type="ECO:0000256" key="5">
    <source>
        <dbReference type="ARBA" id="ARBA00022989"/>
    </source>
</evidence>
<dbReference type="SMART" id="SM00100">
    <property type="entry name" value="cNMP"/>
    <property type="match status" value="1"/>
</dbReference>
<proteinExistence type="inferred from homology"/>
<dbReference type="PROSITE" id="PS50297">
    <property type="entry name" value="ANK_REP_REGION"/>
    <property type="match status" value="2"/>
</dbReference>
<dbReference type="CDD" id="cd00038">
    <property type="entry name" value="CAP_ED"/>
    <property type="match status" value="1"/>
</dbReference>
<dbReference type="InterPro" id="IPR005821">
    <property type="entry name" value="Ion_trans_dom"/>
</dbReference>
<gene>
    <name evidence="12" type="ORF">AB1Y20_013230</name>
</gene>
<keyword evidence="8" id="KW-0040">ANK repeat</keyword>
<evidence type="ECO:0000256" key="7">
    <source>
        <dbReference type="ARBA" id="ARBA00023136"/>
    </source>
</evidence>
<feature type="transmembrane region" description="Helical" evidence="10">
    <location>
        <begin position="103"/>
        <end position="124"/>
    </location>
</feature>